<dbReference type="Gene3D" id="3.40.50.720">
    <property type="entry name" value="NAD(P)-binding Rossmann-like Domain"/>
    <property type="match status" value="1"/>
</dbReference>
<organism evidence="2 3">
    <name type="scientific">Achaetomium macrosporum</name>
    <dbReference type="NCBI Taxonomy" id="79813"/>
    <lineage>
        <taxon>Eukaryota</taxon>
        <taxon>Fungi</taxon>
        <taxon>Dikarya</taxon>
        <taxon>Ascomycota</taxon>
        <taxon>Pezizomycotina</taxon>
        <taxon>Sordariomycetes</taxon>
        <taxon>Sordariomycetidae</taxon>
        <taxon>Sordariales</taxon>
        <taxon>Chaetomiaceae</taxon>
        <taxon>Achaetomium</taxon>
    </lineage>
</organism>
<protein>
    <recommendedName>
        <fullName evidence="4">Aflatoxin biosynthesis ketoreductase nor-1</fullName>
    </recommendedName>
</protein>
<dbReference type="InterPro" id="IPR051468">
    <property type="entry name" value="Fungal_SecMetab_SDRs"/>
</dbReference>
<dbReference type="Proteomes" id="UP001303760">
    <property type="component" value="Unassembled WGS sequence"/>
</dbReference>
<evidence type="ECO:0000313" key="3">
    <source>
        <dbReference type="Proteomes" id="UP001303760"/>
    </source>
</evidence>
<dbReference type="SUPFAM" id="SSF51735">
    <property type="entry name" value="NAD(P)-binding Rossmann-fold domains"/>
    <property type="match status" value="1"/>
</dbReference>
<gene>
    <name evidence="2" type="ORF">C8A03DRAFT_40566</name>
</gene>
<name>A0AAN7HHE3_9PEZI</name>
<evidence type="ECO:0000313" key="2">
    <source>
        <dbReference type="EMBL" id="KAK4242150.1"/>
    </source>
</evidence>
<comment type="similarity">
    <text evidence="1">Belongs to the short-chain dehydrogenases/reductases (SDR) family.</text>
</comment>
<evidence type="ECO:0000256" key="1">
    <source>
        <dbReference type="ARBA" id="ARBA00006484"/>
    </source>
</evidence>
<dbReference type="EMBL" id="MU860012">
    <property type="protein sequence ID" value="KAK4242150.1"/>
    <property type="molecule type" value="Genomic_DNA"/>
</dbReference>
<dbReference type="GO" id="GO:0005737">
    <property type="term" value="C:cytoplasm"/>
    <property type="evidence" value="ECO:0007669"/>
    <property type="project" value="TreeGrafter"/>
</dbReference>
<sequence>MSTVVLISGANRGLGKGLLARYLALPNHTVIAANRNPDHPTSKELSKLPTAEGSKLVVIKIDARVWTDAFEAVKTLEGHGIDHIDIVVANAGVSYTWPTVAEVKEEDLKAHFEANTYGVVSLFQAVRPLLQKSSRKPEPIFSIMGTTAGSLNSPLPFPNGVYGPSKAASAWYSIKIHLEESWLHSFSLCPGWVHTDMGDAGARSFGVDEETQAKLMVSVDESCDGMMKVLTKTTKEEHGGKLVEWTGKPLEW</sequence>
<accession>A0AAN7HHE3</accession>
<comment type="caution">
    <text evidence="2">The sequence shown here is derived from an EMBL/GenBank/DDBJ whole genome shotgun (WGS) entry which is preliminary data.</text>
</comment>
<dbReference type="PANTHER" id="PTHR43544:SF26">
    <property type="entry name" value="SHORT CHAIN DEHYDROGENASE_REDUCTASE FAMILY OXIDOREDUCTASE (JCVI)"/>
    <property type="match status" value="1"/>
</dbReference>
<reference evidence="2" key="2">
    <citation type="submission" date="2023-05" db="EMBL/GenBank/DDBJ databases">
        <authorList>
            <consortium name="Lawrence Berkeley National Laboratory"/>
            <person name="Steindorff A."/>
            <person name="Hensen N."/>
            <person name="Bonometti L."/>
            <person name="Westerberg I."/>
            <person name="Brannstrom I.O."/>
            <person name="Guillou S."/>
            <person name="Cros-Aarteil S."/>
            <person name="Calhoun S."/>
            <person name="Haridas S."/>
            <person name="Kuo A."/>
            <person name="Mondo S."/>
            <person name="Pangilinan J."/>
            <person name="Riley R."/>
            <person name="Labutti K."/>
            <person name="Andreopoulos B."/>
            <person name="Lipzen A."/>
            <person name="Chen C."/>
            <person name="Yanf M."/>
            <person name="Daum C."/>
            <person name="Ng V."/>
            <person name="Clum A."/>
            <person name="Ohm R."/>
            <person name="Martin F."/>
            <person name="Silar P."/>
            <person name="Natvig D."/>
            <person name="Lalanne C."/>
            <person name="Gautier V."/>
            <person name="Ament-Velasquez S.L."/>
            <person name="Kruys A."/>
            <person name="Hutchinson M.I."/>
            <person name="Powell A.J."/>
            <person name="Barry K."/>
            <person name="Miller A.N."/>
            <person name="Grigoriev I.V."/>
            <person name="Debuchy R."/>
            <person name="Gladieux P."/>
            <person name="Thoren M.H."/>
            <person name="Johannesson H."/>
        </authorList>
    </citation>
    <scope>NUCLEOTIDE SEQUENCE</scope>
    <source>
        <strain evidence="2">CBS 532.94</strain>
    </source>
</reference>
<reference evidence="2" key="1">
    <citation type="journal article" date="2023" name="Mol. Phylogenet. Evol.">
        <title>Genome-scale phylogeny and comparative genomics of the fungal order Sordariales.</title>
        <authorList>
            <person name="Hensen N."/>
            <person name="Bonometti L."/>
            <person name="Westerberg I."/>
            <person name="Brannstrom I.O."/>
            <person name="Guillou S."/>
            <person name="Cros-Aarteil S."/>
            <person name="Calhoun S."/>
            <person name="Haridas S."/>
            <person name="Kuo A."/>
            <person name="Mondo S."/>
            <person name="Pangilinan J."/>
            <person name="Riley R."/>
            <person name="LaButti K."/>
            <person name="Andreopoulos B."/>
            <person name="Lipzen A."/>
            <person name="Chen C."/>
            <person name="Yan M."/>
            <person name="Daum C."/>
            <person name="Ng V."/>
            <person name="Clum A."/>
            <person name="Steindorff A."/>
            <person name="Ohm R.A."/>
            <person name="Martin F."/>
            <person name="Silar P."/>
            <person name="Natvig D.O."/>
            <person name="Lalanne C."/>
            <person name="Gautier V."/>
            <person name="Ament-Velasquez S.L."/>
            <person name="Kruys A."/>
            <person name="Hutchinson M.I."/>
            <person name="Powell A.J."/>
            <person name="Barry K."/>
            <person name="Miller A.N."/>
            <person name="Grigoriev I.V."/>
            <person name="Debuchy R."/>
            <person name="Gladieux P."/>
            <person name="Hiltunen Thoren M."/>
            <person name="Johannesson H."/>
        </authorList>
    </citation>
    <scope>NUCLEOTIDE SEQUENCE</scope>
    <source>
        <strain evidence="2">CBS 532.94</strain>
    </source>
</reference>
<dbReference type="InterPro" id="IPR036291">
    <property type="entry name" value="NAD(P)-bd_dom_sf"/>
</dbReference>
<dbReference type="InterPro" id="IPR002347">
    <property type="entry name" value="SDR_fam"/>
</dbReference>
<dbReference type="AlphaFoldDB" id="A0AAN7HHE3"/>
<proteinExistence type="inferred from homology"/>
<dbReference type="GO" id="GO:0016491">
    <property type="term" value="F:oxidoreductase activity"/>
    <property type="evidence" value="ECO:0007669"/>
    <property type="project" value="TreeGrafter"/>
</dbReference>
<evidence type="ECO:0008006" key="4">
    <source>
        <dbReference type="Google" id="ProtNLM"/>
    </source>
</evidence>
<dbReference type="Pfam" id="PF00106">
    <property type="entry name" value="adh_short"/>
    <property type="match status" value="1"/>
</dbReference>
<dbReference type="PANTHER" id="PTHR43544">
    <property type="entry name" value="SHORT-CHAIN DEHYDROGENASE/REDUCTASE"/>
    <property type="match status" value="1"/>
</dbReference>
<keyword evidence="3" id="KW-1185">Reference proteome</keyword>
<dbReference type="PRINTS" id="PR00081">
    <property type="entry name" value="GDHRDH"/>
</dbReference>